<reference evidence="1" key="1">
    <citation type="submission" date="2023-08" db="EMBL/GenBank/DDBJ databases">
        <authorList>
            <person name="Chen Y."/>
            <person name="Shah S."/>
            <person name="Dougan E. K."/>
            <person name="Thang M."/>
            <person name="Chan C."/>
        </authorList>
    </citation>
    <scope>NUCLEOTIDE SEQUENCE</scope>
</reference>
<dbReference type="Proteomes" id="UP001178507">
    <property type="component" value="Unassembled WGS sequence"/>
</dbReference>
<gene>
    <name evidence="1" type="ORF">EVOR1521_LOCUS17874</name>
</gene>
<proteinExistence type="predicted"/>
<comment type="caution">
    <text evidence="1">The sequence shown here is derived from an EMBL/GenBank/DDBJ whole genome shotgun (WGS) entry which is preliminary data.</text>
</comment>
<dbReference type="EMBL" id="CAUJNA010002435">
    <property type="protein sequence ID" value="CAJ1392889.1"/>
    <property type="molecule type" value="Genomic_DNA"/>
</dbReference>
<protein>
    <submittedName>
        <fullName evidence="1">Uncharacterized protein</fullName>
    </submittedName>
</protein>
<dbReference type="AlphaFoldDB" id="A0AA36N585"/>
<evidence type="ECO:0000313" key="2">
    <source>
        <dbReference type="Proteomes" id="UP001178507"/>
    </source>
</evidence>
<organism evidence="1 2">
    <name type="scientific">Effrenium voratum</name>
    <dbReference type="NCBI Taxonomy" id="2562239"/>
    <lineage>
        <taxon>Eukaryota</taxon>
        <taxon>Sar</taxon>
        <taxon>Alveolata</taxon>
        <taxon>Dinophyceae</taxon>
        <taxon>Suessiales</taxon>
        <taxon>Symbiodiniaceae</taxon>
        <taxon>Effrenium</taxon>
    </lineage>
</organism>
<sequence length="71" mass="8061">MSTAYYGRAVPLALRRFAKLPCRLHGRRQELVLPEGLPTGVHVVMLMTRRKHIEHADSWLGQVCAPHVNDC</sequence>
<keyword evidence="2" id="KW-1185">Reference proteome</keyword>
<accession>A0AA36N585</accession>
<name>A0AA36N585_9DINO</name>
<evidence type="ECO:0000313" key="1">
    <source>
        <dbReference type="EMBL" id="CAJ1392889.1"/>
    </source>
</evidence>